<evidence type="ECO:0000313" key="2">
    <source>
        <dbReference type="EMBL" id="KAF2303657.1"/>
    </source>
</evidence>
<reference evidence="2 3" key="1">
    <citation type="journal article" date="2020" name="Mol. Plant">
        <title>The Chromosome-Based Rubber Tree Genome Provides New Insights into Spurge Genome Evolution and Rubber Biosynthesis.</title>
        <authorList>
            <person name="Liu J."/>
            <person name="Shi C."/>
            <person name="Shi C.C."/>
            <person name="Li W."/>
            <person name="Zhang Q.J."/>
            <person name="Zhang Y."/>
            <person name="Li K."/>
            <person name="Lu H.F."/>
            <person name="Shi C."/>
            <person name="Zhu S.T."/>
            <person name="Xiao Z.Y."/>
            <person name="Nan H."/>
            <person name="Yue Y."/>
            <person name="Zhu X.G."/>
            <person name="Wu Y."/>
            <person name="Hong X.N."/>
            <person name="Fan G.Y."/>
            <person name="Tong Y."/>
            <person name="Zhang D."/>
            <person name="Mao C.L."/>
            <person name="Liu Y.L."/>
            <person name="Hao S.J."/>
            <person name="Liu W.Q."/>
            <person name="Lv M.Q."/>
            <person name="Zhang H.B."/>
            <person name="Liu Y."/>
            <person name="Hu-Tang G.R."/>
            <person name="Wang J.P."/>
            <person name="Wang J.H."/>
            <person name="Sun Y.H."/>
            <person name="Ni S.B."/>
            <person name="Chen W.B."/>
            <person name="Zhang X.C."/>
            <person name="Jiao Y.N."/>
            <person name="Eichler E.E."/>
            <person name="Li G.H."/>
            <person name="Liu X."/>
            <person name="Gao L.Z."/>
        </authorList>
    </citation>
    <scope>NUCLEOTIDE SEQUENCE [LARGE SCALE GENOMIC DNA]</scope>
    <source>
        <strain evidence="3">cv. GT1</strain>
        <tissue evidence="2">Leaf</tissue>
    </source>
</reference>
<name>A0A6A6LT38_HEVBR</name>
<feature type="region of interest" description="Disordered" evidence="1">
    <location>
        <begin position="20"/>
        <end position="52"/>
    </location>
</feature>
<dbReference type="Proteomes" id="UP000467840">
    <property type="component" value="Chromosome 16"/>
</dbReference>
<dbReference type="AlphaFoldDB" id="A0A6A6LT38"/>
<protein>
    <submittedName>
        <fullName evidence="2">Uncharacterized protein</fullName>
    </submittedName>
</protein>
<proteinExistence type="predicted"/>
<evidence type="ECO:0000256" key="1">
    <source>
        <dbReference type="SAM" id="MobiDB-lite"/>
    </source>
</evidence>
<evidence type="ECO:0000313" key="3">
    <source>
        <dbReference type="Proteomes" id="UP000467840"/>
    </source>
</evidence>
<dbReference type="EMBL" id="JAAGAX010000009">
    <property type="protein sequence ID" value="KAF2303657.1"/>
    <property type="molecule type" value="Genomic_DNA"/>
</dbReference>
<keyword evidence="3" id="KW-1185">Reference proteome</keyword>
<sequence length="174" mass="19251">MSLKERLGLRGLVVAEPHGVTSLPPLASETMRKRHQNKSRRNRGHKCRTESIRSNFGSGLSGNYFDSGVFRYELSRSIGGRAAITVGKCYRSEHQWVNKHGEVSVTARESLMRLLGDVDGRGRVGAGMRGDQRGAIQCAAYGEQKRNSIYPCGHTYCRGVDNGSEEIVNWALVL</sequence>
<organism evidence="2 3">
    <name type="scientific">Hevea brasiliensis</name>
    <name type="common">Para rubber tree</name>
    <name type="synonym">Siphonia brasiliensis</name>
    <dbReference type="NCBI Taxonomy" id="3981"/>
    <lineage>
        <taxon>Eukaryota</taxon>
        <taxon>Viridiplantae</taxon>
        <taxon>Streptophyta</taxon>
        <taxon>Embryophyta</taxon>
        <taxon>Tracheophyta</taxon>
        <taxon>Spermatophyta</taxon>
        <taxon>Magnoliopsida</taxon>
        <taxon>eudicotyledons</taxon>
        <taxon>Gunneridae</taxon>
        <taxon>Pentapetalae</taxon>
        <taxon>rosids</taxon>
        <taxon>fabids</taxon>
        <taxon>Malpighiales</taxon>
        <taxon>Euphorbiaceae</taxon>
        <taxon>Crotonoideae</taxon>
        <taxon>Micrandreae</taxon>
        <taxon>Hevea</taxon>
    </lineage>
</organism>
<gene>
    <name evidence="2" type="ORF">GH714_020966</name>
</gene>
<feature type="compositionally biased region" description="Basic residues" evidence="1">
    <location>
        <begin position="32"/>
        <end position="46"/>
    </location>
</feature>
<accession>A0A6A6LT38</accession>
<comment type="caution">
    <text evidence="2">The sequence shown here is derived from an EMBL/GenBank/DDBJ whole genome shotgun (WGS) entry which is preliminary data.</text>
</comment>